<sequence length="511" mass="54962">MAQDANGTPTDAADIRQVKNIRRTAQYGVNQKILRKFSPIALVARTPLEMATDQGVRSSSNTDRRYVNTPESLQAAAVSVPAWNPPIPGKPHHNRQQLELQSVTCTLLMAVLAVIYVIRRHPFPKEAFKADGDESLRDFWTRWTTINPGLPIPGLELMPKPDPGSGRIEKKVPTVDIFGKQKIAVIAGGDLESPQGPSKAAPVTPDAINQLANFMIRSFERGGAGSSAAASAASQQQQHIEPDDAKRTFVWRALEGANLQGEQIAERERQYLSMASGFRREGAADAATIRRRANDIAPQRTFQSGPEDLVTTMAAKDKSPTDGPLGGGGAGGRYGLNGLKIAPDGGVQQHINTAINGCLSGSLARCLSDNTSVVHRSNLALLQSGTESGIACNKTPDLEHASPARPSLRPSKNVLDGLSVARPSRLASDIAERKARVQLQQQQQQQQQLFVVTDMSRSGVAANVEQTATAEGSSRCHAESRRSAGLGEGLEFPRRQVARIDRTSSLFKSAD</sequence>
<dbReference type="EnsemblMetazoa" id="ADAC006556-RA">
    <property type="protein sequence ID" value="ADAC006556-PA"/>
    <property type="gene ID" value="ADAC006556"/>
</dbReference>
<organism evidence="2">
    <name type="scientific">Anopheles darlingi</name>
    <name type="common">Mosquito</name>
    <dbReference type="NCBI Taxonomy" id="43151"/>
    <lineage>
        <taxon>Eukaryota</taxon>
        <taxon>Metazoa</taxon>
        <taxon>Ecdysozoa</taxon>
        <taxon>Arthropoda</taxon>
        <taxon>Hexapoda</taxon>
        <taxon>Insecta</taxon>
        <taxon>Pterygota</taxon>
        <taxon>Neoptera</taxon>
        <taxon>Endopterygota</taxon>
        <taxon>Diptera</taxon>
        <taxon>Nematocera</taxon>
        <taxon>Culicoidea</taxon>
        <taxon>Culicidae</taxon>
        <taxon>Anophelinae</taxon>
        <taxon>Anopheles</taxon>
    </lineage>
</organism>
<reference evidence="2" key="2">
    <citation type="submission" date="2010-05" db="EMBL/GenBank/DDBJ databases">
        <authorList>
            <person name="Almeida L.G."/>
            <person name="Nicolas M.F."/>
            <person name="Souza R.C."/>
            <person name="Vasconcelos A.T.R."/>
        </authorList>
    </citation>
    <scope>NUCLEOTIDE SEQUENCE</scope>
</reference>
<reference evidence="2" key="3">
    <citation type="journal article" date="2013" name="Nucleic Acids Res.">
        <title>The genome of Anopheles darlingi, the main neotropical malaria vector.</title>
        <authorList>
            <person name="Marinotti O."/>
            <person name="Cerqueira G.C."/>
            <person name="de Almeida L.G."/>
            <person name="Ferro M.I."/>
            <person name="Loreto E.L."/>
            <person name="Zaha A."/>
            <person name="Teixeira S.M."/>
            <person name="Wespiser A.R."/>
            <person name="Almeida E Silva A."/>
            <person name="Schlindwein A.D."/>
            <person name="Pacheco A.C."/>
            <person name="Silva A.L."/>
            <person name="Graveley B.R."/>
            <person name="Walenz B.P."/>
            <person name="Lima Bde A."/>
            <person name="Ribeiro C.A."/>
            <person name="Nunes-Silva C.G."/>
            <person name="de Carvalho C.R."/>
            <person name="Soares C.M."/>
            <person name="de Menezes C.B."/>
            <person name="Matiolli C."/>
            <person name="Caffrey D."/>
            <person name="Araujo D.A."/>
            <person name="de Oliveira D.M."/>
            <person name="Golenbock D."/>
            <person name="Grisard E.C."/>
            <person name="Fantinatti-Garboggini F."/>
            <person name="de Carvalho F.M."/>
            <person name="Barcellos F.G."/>
            <person name="Prosdocimi F."/>
            <person name="May G."/>
            <person name="Azevedo Junior G.M."/>
            <person name="Guimaraes G.M."/>
            <person name="Goldman G.H."/>
            <person name="Padilha I.Q."/>
            <person name="Batista Jda S."/>
            <person name="Ferro J.A."/>
            <person name="Ribeiro J.M."/>
            <person name="Fietto J.L."/>
            <person name="Dabbas K.M."/>
            <person name="Cerdeira L."/>
            <person name="Agnez-Lima L.F."/>
            <person name="Brocchi M."/>
            <person name="de Carvalho M.O."/>
            <person name="Teixeira Mde M."/>
            <person name="Diniz Maia Mde M."/>
            <person name="Goldman M.H."/>
            <person name="Cruz Schneider M.P."/>
            <person name="Felipe M.S."/>
            <person name="Hungria M."/>
            <person name="Nicolas M.F."/>
            <person name="Pereira M."/>
            <person name="Montes M.A."/>
            <person name="Cantao M.E."/>
            <person name="Vincentz M."/>
            <person name="Rafael M.S."/>
            <person name="Silverman N."/>
            <person name="Stoco P.H."/>
            <person name="Souza R.C."/>
            <person name="Vicentini R."/>
            <person name="Gazzinelli R.T."/>
            <person name="Neves Rde O."/>
            <person name="Silva R."/>
            <person name="Astolfi-Filho S."/>
            <person name="Maciel T.E."/>
            <person name="Urmenyi T.P."/>
            <person name="Tadei W.P."/>
            <person name="Camargo E.P."/>
            <person name="de Vasconcelos A.T."/>
        </authorList>
    </citation>
    <scope>NUCLEOTIDE SEQUENCE</scope>
</reference>
<evidence type="ECO:0000256" key="1">
    <source>
        <dbReference type="SAM" id="MobiDB-lite"/>
    </source>
</evidence>
<dbReference type="AlphaFoldDB" id="W5JEK6"/>
<dbReference type="VEuPathDB" id="VectorBase:ADAC006556"/>
<reference evidence="2 4" key="1">
    <citation type="journal article" date="2010" name="BMC Genomics">
        <title>Combination of measures distinguishes pre-miRNAs from other stem-loops in the genome of the newly sequenced Anopheles darlingi.</title>
        <authorList>
            <person name="Mendes N.D."/>
            <person name="Freitas A.T."/>
            <person name="Vasconcelos A.T."/>
            <person name="Sagot M.F."/>
        </authorList>
    </citation>
    <scope>NUCLEOTIDE SEQUENCE</scope>
</reference>
<feature type="region of interest" description="Disordered" evidence="1">
    <location>
        <begin position="392"/>
        <end position="414"/>
    </location>
</feature>
<proteinExistence type="predicted"/>
<evidence type="ECO:0000313" key="3">
    <source>
        <dbReference type="EnsemblMetazoa" id="ADAC006556-PA"/>
    </source>
</evidence>
<feature type="region of interest" description="Disordered" evidence="1">
    <location>
        <begin position="466"/>
        <end position="492"/>
    </location>
</feature>
<dbReference type="Proteomes" id="UP000000673">
    <property type="component" value="Unassembled WGS sequence"/>
</dbReference>
<keyword evidence="4" id="KW-1185">Reference proteome</keyword>
<evidence type="ECO:0000313" key="2">
    <source>
        <dbReference type="EMBL" id="ETN61778.1"/>
    </source>
</evidence>
<protein>
    <submittedName>
        <fullName evidence="2 3">Uncharacterized protein</fullName>
    </submittedName>
</protein>
<dbReference type="EMBL" id="ADMH02001616">
    <property type="protein sequence ID" value="ETN61778.1"/>
    <property type="molecule type" value="Genomic_DNA"/>
</dbReference>
<name>W5JEK6_ANODA</name>
<dbReference type="HOGENOM" id="CLU_533431_0_0_1"/>
<gene>
    <name evidence="2" type="ORF">AND_006556</name>
</gene>
<reference evidence="3" key="4">
    <citation type="submission" date="2015-06" db="UniProtKB">
        <authorList>
            <consortium name="EnsemblMetazoa"/>
        </authorList>
    </citation>
    <scope>IDENTIFICATION</scope>
</reference>
<accession>W5JEK6</accession>
<evidence type="ECO:0000313" key="4">
    <source>
        <dbReference type="Proteomes" id="UP000000673"/>
    </source>
</evidence>